<dbReference type="AlphaFoldDB" id="A0A068R5V4"/>
<dbReference type="Proteomes" id="UP000032735">
    <property type="component" value="Chromosome"/>
</dbReference>
<dbReference type="HOGENOM" id="CLU_3319539_0_0_6"/>
<accession>A0A068R5V4</accession>
<gene>
    <name evidence="1" type="ORF">XPG1_1855</name>
</gene>
<proteinExistence type="predicted"/>
<sequence>MGSHLSNDSPLLCVIDSIFEISTRFPKLGERLRISINNL</sequence>
<evidence type="ECO:0000313" key="1">
    <source>
        <dbReference type="EMBL" id="CDG21510.1"/>
    </source>
</evidence>
<dbReference type="EMBL" id="FO704551">
    <property type="protein sequence ID" value="CDG21510.1"/>
    <property type="molecule type" value="Genomic_DNA"/>
</dbReference>
<organism evidence="1 2">
    <name type="scientific">Xenorhabdus poinarii G6</name>
    <dbReference type="NCBI Taxonomy" id="1354304"/>
    <lineage>
        <taxon>Bacteria</taxon>
        <taxon>Pseudomonadati</taxon>
        <taxon>Pseudomonadota</taxon>
        <taxon>Gammaproteobacteria</taxon>
        <taxon>Enterobacterales</taxon>
        <taxon>Morganellaceae</taxon>
        <taxon>Xenorhabdus</taxon>
    </lineage>
</organism>
<dbReference type="KEGG" id="xpo:XPG1_1855"/>
<name>A0A068R5V4_9GAMM</name>
<dbReference type="STRING" id="1354304.XPG1_1855"/>
<evidence type="ECO:0000313" key="2">
    <source>
        <dbReference type="Proteomes" id="UP000032735"/>
    </source>
</evidence>
<reference evidence="1 2" key="1">
    <citation type="submission" date="2013-07" db="EMBL/GenBank/DDBJ databases">
        <authorList>
            <person name="Genoscope - CEA"/>
        </authorList>
    </citation>
    <scope>NUCLEOTIDE SEQUENCE [LARGE SCALE GENOMIC DNA]</scope>
    <source>
        <strain evidence="1 2">G6</strain>
    </source>
</reference>
<protein>
    <submittedName>
        <fullName evidence="1">Uncharacterized protein</fullName>
    </submittedName>
</protein>
<keyword evidence="2" id="KW-1185">Reference proteome</keyword>